<dbReference type="InterPro" id="IPR052514">
    <property type="entry name" value="SAM-dependent_MTase"/>
</dbReference>
<feature type="domain" description="Methyltransferase FkbM" evidence="1">
    <location>
        <begin position="81"/>
        <end position="242"/>
    </location>
</feature>
<reference evidence="2 3" key="1">
    <citation type="submission" date="2016-03" db="EMBL/GenBank/DDBJ databases">
        <authorList>
            <person name="Ploux O."/>
        </authorList>
    </citation>
    <scope>NUCLEOTIDE SEQUENCE [LARGE SCALE GENOMIC DNA]</scope>
    <source>
        <strain evidence="2 3">R-45378</strain>
    </source>
</reference>
<dbReference type="InterPro" id="IPR029063">
    <property type="entry name" value="SAM-dependent_MTases_sf"/>
</dbReference>
<comment type="caution">
    <text evidence="2">The sequence shown here is derived from an EMBL/GenBank/DDBJ whole genome shotgun (WGS) entry which is preliminary data.</text>
</comment>
<dbReference type="AlphaFoldDB" id="A0A177N5C7"/>
<dbReference type="Pfam" id="PF05050">
    <property type="entry name" value="Methyltransf_21"/>
    <property type="match status" value="1"/>
</dbReference>
<dbReference type="PANTHER" id="PTHR34203:SF15">
    <property type="entry name" value="SLL1173 PROTEIN"/>
    <property type="match status" value="1"/>
</dbReference>
<organism evidence="2 3">
    <name type="scientific">Methylomonas koyamae</name>
    <dbReference type="NCBI Taxonomy" id="702114"/>
    <lineage>
        <taxon>Bacteria</taxon>
        <taxon>Pseudomonadati</taxon>
        <taxon>Pseudomonadota</taxon>
        <taxon>Gammaproteobacteria</taxon>
        <taxon>Methylococcales</taxon>
        <taxon>Methylococcaceae</taxon>
        <taxon>Methylomonas</taxon>
    </lineage>
</organism>
<sequence length="271" mass="31230">MFSRIFEAFQFNIVNLKFWFFRHVLEKYSPSIYMQDESGFFVKRESYDNFRFIFENNCSCDAGPMMSALKEVVNDNDIAFDIGANIGITSMWMSKISKQVYAFEPEAKNLSRLKHNIHINGIENVRIIEKAVTFESATVCLNLYESYGHHSLSTSHLSTPKGRVSVDAVSLSDFCRAEDINKIDLIKIDVEGFEYEVLLGAEELLATNSIKFIVFEHSPALLRKQGRDMSQVIDLLFKYGYTIYRLNHEQINRVDVARLGQEDLYAVARSH</sequence>
<dbReference type="EMBL" id="LUUJ01000103">
    <property type="protein sequence ID" value="OAI13055.1"/>
    <property type="molecule type" value="Genomic_DNA"/>
</dbReference>
<name>A0A177N5C7_9GAMM</name>
<dbReference type="PANTHER" id="PTHR34203">
    <property type="entry name" value="METHYLTRANSFERASE, FKBM FAMILY PROTEIN"/>
    <property type="match status" value="1"/>
</dbReference>
<dbReference type="Gene3D" id="3.40.50.150">
    <property type="entry name" value="Vaccinia Virus protein VP39"/>
    <property type="match status" value="1"/>
</dbReference>
<dbReference type="NCBIfam" id="TIGR01444">
    <property type="entry name" value="fkbM_fam"/>
    <property type="match status" value="1"/>
</dbReference>
<protein>
    <recommendedName>
        <fullName evidence="1">Methyltransferase FkbM domain-containing protein</fullName>
    </recommendedName>
</protein>
<evidence type="ECO:0000259" key="1">
    <source>
        <dbReference type="Pfam" id="PF05050"/>
    </source>
</evidence>
<dbReference type="SUPFAM" id="SSF53335">
    <property type="entry name" value="S-adenosyl-L-methionine-dependent methyltransferases"/>
    <property type="match status" value="1"/>
</dbReference>
<gene>
    <name evidence="2" type="ORF">A1507_18035</name>
</gene>
<accession>A0A177N5C7</accession>
<dbReference type="Proteomes" id="UP000077857">
    <property type="component" value="Unassembled WGS sequence"/>
</dbReference>
<dbReference type="OrthoDB" id="483152at2"/>
<evidence type="ECO:0000313" key="3">
    <source>
        <dbReference type="Proteomes" id="UP000077857"/>
    </source>
</evidence>
<proteinExistence type="predicted"/>
<dbReference type="InterPro" id="IPR006342">
    <property type="entry name" value="FkbM_mtfrase"/>
</dbReference>
<evidence type="ECO:0000313" key="2">
    <source>
        <dbReference type="EMBL" id="OAI13055.1"/>
    </source>
</evidence>